<comment type="subcellular location">
    <subcellularLocation>
        <location evidence="4">Nucleus</location>
        <location evidence="4">Nucleolus</location>
    </subcellularLocation>
</comment>
<evidence type="ECO:0000313" key="6">
    <source>
        <dbReference type="Proteomes" id="UP001362899"/>
    </source>
</evidence>
<keyword evidence="6" id="KW-1185">Reference proteome</keyword>
<comment type="caution">
    <text evidence="5">The sequence shown here is derived from an EMBL/GenBank/DDBJ whole genome shotgun (WGS) entry which is preliminary data.</text>
</comment>
<comment type="similarity">
    <text evidence="4">Belongs to the BMT2 family.</text>
</comment>
<dbReference type="Gene3D" id="3.40.50.150">
    <property type="entry name" value="Vaccinia Virus protein VP39"/>
    <property type="match status" value="1"/>
</dbReference>
<dbReference type="GO" id="GO:0005730">
    <property type="term" value="C:nucleolus"/>
    <property type="evidence" value="ECO:0007669"/>
    <property type="project" value="UniProtKB-SubCell"/>
</dbReference>
<reference evidence="5 6" key="1">
    <citation type="journal article" date="2023" name="Elife">
        <title>Identification of key yeast species and microbe-microbe interactions impacting larval growth of Drosophila in the wild.</title>
        <authorList>
            <person name="Mure A."/>
            <person name="Sugiura Y."/>
            <person name="Maeda R."/>
            <person name="Honda K."/>
            <person name="Sakurai N."/>
            <person name="Takahashi Y."/>
            <person name="Watada M."/>
            <person name="Katoh T."/>
            <person name="Gotoh A."/>
            <person name="Gotoh Y."/>
            <person name="Taniguchi I."/>
            <person name="Nakamura K."/>
            <person name="Hayashi T."/>
            <person name="Katayama T."/>
            <person name="Uemura T."/>
            <person name="Hattori Y."/>
        </authorList>
    </citation>
    <scope>NUCLEOTIDE SEQUENCE [LARGE SCALE GENOMIC DNA]</scope>
    <source>
        <strain evidence="5 6">SB-73</strain>
    </source>
</reference>
<dbReference type="EMBL" id="BTGC01000003">
    <property type="protein sequence ID" value="GMM50614.1"/>
    <property type="molecule type" value="Genomic_DNA"/>
</dbReference>
<dbReference type="PANTHER" id="PTHR21008">
    <property type="entry name" value="S-ADENOSYLMETHIONINE SENSOR UPSTREAM OF MTORC1-RELATED"/>
    <property type="match status" value="1"/>
</dbReference>
<keyword evidence="4" id="KW-0539">Nucleus</keyword>
<protein>
    <recommendedName>
        <fullName evidence="4">25S rRNA adenine-N(1) methyltransferase</fullName>
        <ecNumber evidence="4">2.1.1.-</ecNumber>
    </recommendedName>
</protein>
<dbReference type="SUPFAM" id="SSF53335">
    <property type="entry name" value="S-adenosyl-L-methionine-dependent methyltransferases"/>
    <property type="match status" value="1"/>
</dbReference>
<sequence length="255" mass="28866">MARKIPVTGRKISSIKPEKARKIIRKYHVLLKEREKAVSTNDFSTISALDVQINSIGGLDMYQKASINGQSKTRGGDSSKLLVDWLKSEKHVGTTEYTKLLEVGCLQVDNYCARSNLFSQHVRIDLNSQNPQIQKQDFMAMPLDTFDVISLSLVVNFVPNPLIRGKMMQRAHSFLNDNGLLFFVLPSACTENSRYFDSNILSKVFTSVGFTVLEYKLTNKLVYYLLKKSEGSKQPVKKQLCRDGPKLNNFYISIA</sequence>
<name>A0AAV5RJA3_STABA</name>
<dbReference type="Proteomes" id="UP001362899">
    <property type="component" value="Unassembled WGS sequence"/>
</dbReference>
<dbReference type="GO" id="GO:0016433">
    <property type="term" value="F:rRNA (adenine) methyltransferase activity"/>
    <property type="evidence" value="ECO:0007669"/>
    <property type="project" value="UniProtKB-UniRule"/>
</dbReference>
<evidence type="ECO:0000256" key="4">
    <source>
        <dbReference type="HAMAP-Rule" id="MF_03044"/>
    </source>
</evidence>
<organism evidence="5 6">
    <name type="scientific">Starmerella bacillaris</name>
    <name type="common">Yeast</name>
    <name type="synonym">Candida zemplinina</name>
    <dbReference type="NCBI Taxonomy" id="1247836"/>
    <lineage>
        <taxon>Eukaryota</taxon>
        <taxon>Fungi</taxon>
        <taxon>Dikarya</taxon>
        <taxon>Ascomycota</taxon>
        <taxon>Saccharomycotina</taxon>
        <taxon>Dipodascomycetes</taxon>
        <taxon>Dipodascales</taxon>
        <taxon>Trichomonascaceae</taxon>
        <taxon>Starmerella</taxon>
    </lineage>
</organism>
<evidence type="ECO:0000256" key="2">
    <source>
        <dbReference type="ARBA" id="ARBA00022679"/>
    </source>
</evidence>
<comment type="function">
    <text evidence="4">S-adenosyl-L-methionine-dependent methyltransferase that specifically methylates the N(1) position of an adenine present in helix 65 in 25S rRNA.</text>
</comment>
<dbReference type="AlphaFoldDB" id="A0AAV5RJA3"/>
<dbReference type="HAMAP" id="MF_03044">
    <property type="entry name" value="BMT2"/>
    <property type="match status" value="1"/>
</dbReference>
<dbReference type="InterPro" id="IPR021867">
    <property type="entry name" value="Bmt2/SAMTOR"/>
</dbReference>
<feature type="binding site" evidence="4">
    <location>
        <position position="125"/>
    </location>
    <ligand>
        <name>S-adenosyl-L-methionine</name>
        <dbReference type="ChEBI" id="CHEBI:59789"/>
    </ligand>
</feature>
<keyword evidence="2 4" id="KW-0808">Transferase</keyword>
<keyword evidence="3 4" id="KW-0949">S-adenosyl-L-methionine</keyword>
<dbReference type="Pfam" id="PF11968">
    <property type="entry name" value="Bmt2"/>
    <property type="match status" value="1"/>
</dbReference>
<proteinExistence type="inferred from homology"/>
<dbReference type="PANTHER" id="PTHR21008:SF1">
    <property type="entry name" value="25S RRNA (ADENINE(2142)-N(1))-METHYLTRANSFERASE"/>
    <property type="match status" value="1"/>
</dbReference>
<evidence type="ECO:0000313" key="5">
    <source>
        <dbReference type="EMBL" id="GMM50614.1"/>
    </source>
</evidence>
<evidence type="ECO:0000256" key="3">
    <source>
        <dbReference type="ARBA" id="ARBA00022691"/>
    </source>
</evidence>
<dbReference type="InterPro" id="IPR029063">
    <property type="entry name" value="SAM-dependent_MTases_sf"/>
</dbReference>
<feature type="binding site" evidence="4">
    <location>
        <position position="104"/>
    </location>
    <ligand>
        <name>S-adenosyl-L-methionine</name>
        <dbReference type="ChEBI" id="CHEBI:59789"/>
    </ligand>
</feature>
<accession>A0AAV5RJA3</accession>
<evidence type="ECO:0000256" key="1">
    <source>
        <dbReference type="ARBA" id="ARBA00022603"/>
    </source>
</evidence>
<gene>
    <name evidence="4" type="primary">BMT2</name>
    <name evidence="5" type="ORF">DASB73_015720</name>
</gene>
<dbReference type="EC" id="2.1.1.-" evidence="4"/>
<keyword evidence="1 4" id="KW-0489">Methyltransferase</keyword>